<comment type="caution">
    <text evidence="1">The sequence shown here is derived from an EMBL/GenBank/DDBJ whole genome shotgun (WGS) entry which is preliminary data.</text>
</comment>
<dbReference type="EMBL" id="CAJOBI010212213">
    <property type="protein sequence ID" value="CAF5020767.1"/>
    <property type="molecule type" value="Genomic_DNA"/>
</dbReference>
<dbReference type="Proteomes" id="UP000676336">
    <property type="component" value="Unassembled WGS sequence"/>
</dbReference>
<name>A0A8S3DKF1_9BILA</name>
<protein>
    <submittedName>
        <fullName evidence="1">Uncharacterized protein</fullName>
    </submittedName>
</protein>
<dbReference type="Gene3D" id="3.30.60.20">
    <property type="match status" value="1"/>
</dbReference>
<accession>A0A8S3DKF1</accession>
<feature type="non-terminal residue" evidence="1">
    <location>
        <position position="1"/>
    </location>
</feature>
<evidence type="ECO:0000313" key="1">
    <source>
        <dbReference type="EMBL" id="CAF5020767.1"/>
    </source>
</evidence>
<organism evidence="1 2">
    <name type="scientific">Rotaria magnacalcarata</name>
    <dbReference type="NCBI Taxonomy" id="392030"/>
    <lineage>
        <taxon>Eukaryota</taxon>
        <taxon>Metazoa</taxon>
        <taxon>Spiralia</taxon>
        <taxon>Gnathifera</taxon>
        <taxon>Rotifera</taxon>
        <taxon>Eurotatoria</taxon>
        <taxon>Bdelloidea</taxon>
        <taxon>Philodinida</taxon>
        <taxon>Philodinidae</taxon>
        <taxon>Rotaria</taxon>
    </lineage>
</organism>
<reference evidence="1" key="1">
    <citation type="submission" date="2021-02" db="EMBL/GenBank/DDBJ databases">
        <authorList>
            <person name="Nowell W R."/>
        </authorList>
    </citation>
    <scope>NUCLEOTIDE SEQUENCE</scope>
</reference>
<dbReference type="AlphaFoldDB" id="A0A8S3DKF1"/>
<gene>
    <name evidence="1" type="ORF">SMN809_LOCUS57629</name>
</gene>
<proteinExistence type="predicted"/>
<feature type="non-terminal residue" evidence="1">
    <location>
        <position position="48"/>
    </location>
</feature>
<evidence type="ECO:0000313" key="2">
    <source>
        <dbReference type="Proteomes" id="UP000676336"/>
    </source>
</evidence>
<sequence>CKLNVHKRCTRNVANDCGLDKKKLATVLADLNISTEPLKMISPPSEVD</sequence>